<evidence type="ECO:0000313" key="14">
    <source>
        <dbReference type="Proteomes" id="UP000003844"/>
    </source>
</evidence>
<dbReference type="Gene3D" id="3.40.640.10">
    <property type="entry name" value="Type I PLP-dependent aspartate aminotransferase-like (Major domain)"/>
    <property type="match status" value="1"/>
</dbReference>
<feature type="active site" description="Proton acceptor" evidence="10">
    <location>
        <position position="180"/>
    </location>
</feature>
<reference evidence="14" key="1">
    <citation type="journal article" date="2012" name="Stand. Genomic Sci.">
        <title>Genome sequence of the Antarctic rhodopsins-containing flavobacterium Gillisia limnaea type strain (R-8282(T)).</title>
        <authorList>
            <person name="Riedel T."/>
            <person name="Held B."/>
            <person name="Nolan M."/>
            <person name="Lucas S."/>
            <person name="Lapidus A."/>
            <person name="Tice H."/>
            <person name="Del Rio T.G."/>
            <person name="Cheng J.F."/>
            <person name="Han C."/>
            <person name="Tapia R."/>
            <person name="Goodwin L.A."/>
            <person name="Pitluck S."/>
            <person name="Liolios K."/>
            <person name="Mavromatis K."/>
            <person name="Pagani I."/>
            <person name="Ivanova N."/>
            <person name="Mikhailova N."/>
            <person name="Pati A."/>
            <person name="Chen A."/>
            <person name="Palaniappan K."/>
            <person name="Land M."/>
            <person name="Rohde M."/>
            <person name="Tindall B.J."/>
            <person name="Detter J.C."/>
            <person name="Goker M."/>
            <person name="Bristow J."/>
            <person name="Eisen J.A."/>
            <person name="Markowitz V."/>
            <person name="Hugenholtz P."/>
            <person name="Kyrpides N.C."/>
            <person name="Klenk H.P."/>
            <person name="Woyke T."/>
        </authorList>
    </citation>
    <scope>NUCLEOTIDE SEQUENCE [LARGE SCALE GENOMIC DNA]</scope>
    <source>
        <strain evidence="14">DSM 15749 / LMG 21470 / R-8282</strain>
    </source>
</reference>
<protein>
    <recommendedName>
        <fullName evidence="9">GDP-perosamine synthase</fullName>
        <ecNumber evidence="8">2.6.1.102</ecNumber>
    </recommendedName>
</protein>
<dbReference type="PANTHER" id="PTHR30244:SF34">
    <property type="entry name" value="DTDP-4-AMINO-4,6-DIDEOXYGALACTOSE TRANSAMINASE"/>
    <property type="match status" value="1"/>
</dbReference>
<sequence length="385" mass="43558">MIPIAKPYLTEEEAQAAYDTILSGWITQGPKVKEFEELFAGYTGAKYAIAVSNCTTALHLSMIVSGIGPGDEVICPSMSYIATANSIKYVGAIPVFAEVQPLNYNLDPEDVEKRITTKTKAILLVHQIGMPADIDAFKKLCDKYDLKLIEDAACAAGSAYKGKKIGSHSELVCFSFHPRKVISTGDGGMITTNRKDYYNRLKLLRQHGMSVNDRVRHVSDKVIFEDHLEVGYNYRMTDIQAAVGIKQLEKLDWIVEERRKIGAIYNEAFKNIEFINLPIEKEGYFSNNQSYSVYLKESCPIDRNDLMQKLLDEGIATRRGIMTTHRETAYKKIQKDINLPVSEDLQDRSIILPLYVPMKDFEIKYIIRSFIELIQPANVGMESHY</sequence>
<dbReference type="InterPro" id="IPR015421">
    <property type="entry name" value="PyrdxlP-dep_Trfase_major"/>
</dbReference>
<dbReference type="Gene3D" id="3.90.1150.10">
    <property type="entry name" value="Aspartate Aminotransferase, domain 1"/>
    <property type="match status" value="1"/>
</dbReference>
<keyword evidence="3 13" id="KW-0032">Aminotransferase</keyword>
<evidence type="ECO:0000256" key="2">
    <source>
        <dbReference type="ARBA" id="ARBA00005125"/>
    </source>
</evidence>
<organism evidence="13 14">
    <name type="scientific">Gillisia limnaea (strain DSM 15749 / LMG 21470 / R-8282)</name>
    <dbReference type="NCBI Taxonomy" id="865937"/>
    <lineage>
        <taxon>Bacteria</taxon>
        <taxon>Pseudomonadati</taxon>
        <taxon>Bacteroidota</taxon>
        <taxon>Flavobacteriia</taxon>
        <taxon>Flavobacteriales</taxon>
        <taxon>Flavobacteriaceae</taxon>
        <taxon>Gillisia</taxon>
    </lineage>
</organism>
<evidence type="ECO:0000256" key="11">
    <source>
        <dbReference type="PIRSR" id="PIRSR000390-2"/>
    </source>
</evidence>
<dbReference type="FunFam" id="3.40.640.10:FF:000090">
    <property type="entry name" value="Pyridoxal phosphate-dependent aminotransferase"/>
    <property type="match status" value="1"/>
</dbReference>
<dbReference type="RefSeq" id="WP_006988934.1">
    <property type="nucleotide sequence ID" value="NZ_JH594606.1"/>
</dbReference>
<evidence type="ECO:0000256" key="6">
    <source>
        <dbReference type="ARBA" id="ARBA00037999"/>
    </source>
</evidence>
<dbReference type="GO" id="GO:0102933">
    <property type="term" value="F:GDP-4-dehydro-6-deoxy-D-mannose-4-aminotransferase activity"/>
    <property type="evidence" value="ECO:0007669"/>
    <property type="project" value="UniProtKB-EC"/>
</dbReference>
<dbReference type="GO" id="GO:0030170">
    <property type="term" value="F:pyridoxal phosphate binding"/>
    <property type="evidence" value="ECO:0007669"/>
    <property type="project" value="TreeGrafter"/>
</dbReference>
<dbReference type="PIRSF" id="PIRSF000390">
    <property type="entry name" value="PLP_StrS"/>
    <property type="match status" value="1"/>
</dbReference>
<dbReference type="InterPro" id="IPR000653">
    <property type="entry name" value="DegT/StrS_aminotransferase"/>
</dbReference>
<evidence type="ECO:0000256" key="7">
    <source>
        <dbReference type="ARBA" id="ARBA00051587"/>
    </source>
</evidence>
<dbReference type="InterPro" id="IPR015422">
    <property type="entry name" value="PyrdxlP-dep_Trfase_small"/>
</dbReference>
<dbReference type="SUPFAM" id="SSF53383">
    <property type="entry name" value="PLP-dependent transferases"/>
    <property type="match status" value="1"/>
</dbReference>
<accession>H2BT66</accession>
<evidence type="ECO:0000313" key="13">
    <source>
        <dbReference type="EMBL" id="EHQ02624.1"/>
    </source>
</evidence>
<keyword evidence="4 13" id="KW-0808">Transferase</keyword>
<evidence type="ECO:0000256" key="4">
    <source>
        <dbReference type="ARBA" id="ARBA00022679"/>
    </source>
</evidence>
<comment type="catalytic activity">
    <reaction evidence="7">
        <text>GDP-alpha-D-perosamine + 2-oxoglutarate = GDP-4-dehydro-alpha-D-rhamnose + L-glutamate</text>
        <dbReference type="Rhea" id="RHEA:36779"/>
        <dbReference type="ChEBI" id="CHEBI:16810"/>
        <dbReference type="ChEBI" id="CHEBI:29985"/>
        <dbReference type="ChEBI" id="CHEBI:57964"/>
        <dbReference type="ChEBI" id="CHEBI:73996"/>
        <dbReference type="EC" id="2.6.1.102"/>
    </reaction>
</comment>
<dbReference type="HOGENOM" id="CLU_033332_7_2_10"/>
<dbReference type="EMBL" id="JH594606">
    <property type="protein sequence ID" value="EHQ02624.1"/>
    <property type="molecule type" value="Genomic_DNA"/>
</dbReference>
<dbReference type="EC" id="2.6.1.102" evidence="8"/>
<evidence type="ECO:0000256" key="5">
    <source>
        <dbReference type="ARBA" id="ARBA00022898"/>
    </source>
</evidence>
<proteinExistence type="inferred from homology"/>
<dbReference type="PANTHER" id="PTHR30244">
    <property type="entry name" value="TRANSAMINASE"/>
    <property type="match status" value="1"/>
</dbReference>
<keyword evidence="14" id="KW-1185">Reference proteome</keyword>
<evidence type="ECO:0000256" key="1">
    <source>
        <dbReference type="ARBA" id="ARBA00001933"/>
    </source>
</evidence>
<name>H2BT66_GILLR</name>
<dbReference type="AlphaFoldDB" id="H2BT66"/>
<comment type="cofactor">
    <cofactor evidence="1">
        <name>pyridoxal 5'-phosphate</name>
        <dbReference type="ChEBI" id="CHEBI:597326"/>
    </cofactor>
</comment>
<comment type="similarity">
    <text evidence="6 12">Belongs to the DegT/DnrJ/EryC1 family.</text>
</comment>
<dbReference type="eggNOG" id="COG0399">
    <property type="taxonomic scope" value="Bacteria"/>
</dbReference>
<comment type="pathway">
    <text evidence="2">Bacterial outer membrane biogenesis; LPS O-antigen biosynthesis.</text>
</comment>
<gene>
    <name evidence="13" type="ORF">Gilli_1986</name>
</gene>
<dbReference type="GO" id="GO:0000271">
    <property type="term" value="P:polysaccharide biosynthetic process"/>
    <property type="evidence" value="ECO:0007669"/>
    <property type="project" value="TreeGrafter"/>
</dbReference>
<dbReference type="Proteomes" id="UP000003844">
    <property type="component" value="Unassembled WGS sequence"/>
</dbReference>
<keyword evidence="5 11" id="KW-0663">Pyridoxal phosphate</keyword>
<dbReference type="OrthoDB" id="9810913at2"/>
<evidence type="ECO:0000256" key="12">
    <source>
        <dbReference type="RuleBase" id="RU004508"/>
    </source>
</evidence>
<dbReference type="InterPro" id="IPR015424">
    <property type="entry name" value="PyrdxlP-dep_Trfase"/>
</dbReference>
<dbReference type="STRING" id="865937.Gilli_1986"/>
<evidence type="ECO:0000256" key="10">
    <source>
        <dbReference type="PIRSR" id="PIRSR000390-1"/>
    </source>
</evidence>
<evidence type="ECO:0000256" key="3">
    <source>
        <dbReference type="ARBA" id="ARBA00022576"/>
    </source>
</evidence>
<dbReference type="Pfam" id="PF01041">
    <property type="entry name" value="DegT_DnrJ_EryC1"/>
    <property type="match status" value="1"/>
</dbReference>
<dbReference type="CDD" id="cd00616">
    <property type="entry name" value="AHBA_syn"/>
    <property type="match status" value="1"/>
</dbReference>
<evidence type="ECO:0000256" key="9">
    <source>
        <dbReference type="ARBA" id="ARBA00074221"/>
    </source>
</evidence>
<feature type="modified residue" description="N6-(pyridoxal phosphate)lysine" evidence="11">
    <location>
        <position position="180"/>
    </location>
</feature>
<evidence type="ECO:0000256" key="8">
    <source>
        <dbReference type="ARBA" id="ARBA00066317"/>
    </source>
</evidence>